<evidence type="ECO:0000256" key="2">
    <source>
        <dbReference type="ARBA" id="ARBA00012528"/>
    </source>
</evidence>
<evidence type="ECO:0000313" key="7">
    <source>
        <dbReference type="Proteomes" id="UP000242181"/>
    </source>
</evidence>
<name>A0A2P7R6J6_9GAMM</name>
<dbReference type="InterPro" id="IPR050469">
    <property type="entry name" value="Diguanylate_Cyclase"/>
</dbReference>
<gene>
    <name evidence="6" type="ORF">C7I36_03760</name>
</gene>
<dbReference type="InterPro" id="IPR048516">
    <property type="entry name" value="DGCcoil"/>
</dbReference>
<sequence length="499" mass="56819">MNNLTDKQTLKELSCVIDTLDRVLADLQHGEPLPEPGSGHLLGQWHRLFAGNARARQEPEPDALPVLPQLAATLEQQLARLRRCQRRFDQLQQLGGEQLLQAARRLQLAACAPPASASLVQELESLEHHGYPGRVWSLFECYGQALAQCAAPPAEPDLHHELCYKLQQLIDELHFTGEVGAELTAIQSRLLDKPRPDTLPALCLRLIELVIEGCRQERQQSTRFLTRLNGSLGDMHHHFAISLSEGQALFDARAHHGHHIAGELRAIGEHLVGQSDAALQAEIEPRLRSISHILDQHQRLQEREQSLLDRLDAMEQQLTELKEEAEQYRQRLTTQNEKLFIDSLTQIYNRAAMNERLELEYRRWLRYREPLAIALLDIDYFKEINDRFGHLAGDKALRLIARTIKKSLRETDFVARFGGEEFVILLLNVSGEHLNRPLETLREEIRKIPFRFKEERVTITASIGATLLRAGDSTTSALERADQALYRAKHAGRNQLVID</sequence>
<dbReference type="FunFam" id="3.30.70.270:FF:000001">
    <property type="entry name" value="Diguanylate cyclase domain protein"/>
    <property type="match status" value="1"/>
</dbReference>
<protein>
    <recommendedName>
        <fullName evidence="2">diguanylate cyclase</fullName>
        <ecNumber evidence="2">2.7.7.65</ecNumber>
    </recommendedName>
</protein>
<dbReference type="OrthoDB" id="9812260at2"/>
<dbReference type="PANTHER" id="PTHR45138">
    <property type="entry name" value="REGULATORY COMPONENTS OF SENSORY TRANSDUCTION SYSTEM"/>
    <property type="match status" value="1"/>
</dbReference>
<feature type="domain" description="GGDEF" evidence="5">
    <location>
        <begin position="369"/>
        <end position="499"/>
    </location>
</feature>
<dbReference type="NCBIfam" id="TIGR00254">
    <property type="entry name" value="GGDEF"/>
    <property type="match status" value="1"/>
</dbReference>
<evidence type="ECO:0000256" key="4">
    <source>
        <dbReference type="SAM" id="Coils"/>
    </source>
</evidence>
<feature type="coiled-coil region" evidence="4">
    <location>
        <begin position="297"/>
        <end position="338"/>
    </location>
</feature>
<comment type="cofactor">
    <cofactor evidence="1">
        <name>Mg(2+)</name>
        <dbReference type="ChEBI" id="CHEBI:18420"/>
    </cofactor>
</comment>
<comment type="catalytic activity">
    <reaction evidence="3">
        <text>2 GTP = 3',3'-c-di-GMP + 2 diphosphate</text>
        <dbReference type="Rhea" id="RHEA:24898"/>
        <dbReference type="ChEBI" id="CHEBI:33019"/>
        <dbReference type="ChEBI" id="CHEBI:37565"/>
        <dbReference type="ChEBI" id="CHEBI:58805"/>
        <dbReference type="EC" id="2.7.7.65"/>
    </reaction>
</comment>
<dbReference type="GO" id="GO:0005886">
    <property type="term" value="C:plasma membrane"/>
    <property type="evidence" value="ECO:0007669"/>
    <property type="project" value="TreeGrafter"/>
</dbReference>
<dbReference type="EMBL" id="PXYH01000004">
    <property type="protein sequence ID" value="PSJ45845.1"/>
    <property type="molecule type" value="Genomic_DNA"/>
</dbReference>
<dbReference type="InterPro" id="IPR000160">
    <property type="entry name" value="GGDEF_dom"/>
</dbReference>
<dbReference type="Pfam" id="PF20975">
    <property type="entry name" value="DGCcoil"/>
    <property type="match status" value="1"/>
</dbReference>
<dbReference type="SMART" id="SM00267">
    <property type="entry name" value="GGDEF"/>
    <property type="match status" value="1"/>
</dbReference>
<dbReference type="Pfam" id="PF00990">
    <property type="entry name" value="GGDEF"/>
    <property type="match status" value="1"/>
</dbReference>
<reference evidence="6 7" key="1">
    <citation type="submission" date="2018-03" db="EMBL/GenBank/DDBJ databases">
        <title>The draft genome of Zobellella taiwanensis JCM 13381.</title>
        <authorList>
            <person name="Liu L."/>
            <person name="Li L."/>
            <person name="Wang T."/>
            <person name="Zhang X."/>
            <person name="Liang L."/>
        </authorList>
    </citation>
    <scope>NUCLEOTIDE SEQUENCE [LARGE SCALE GENOMIC DNA]</scope>
    <source>
        <strain evidence="6 7">JCM 13381</strain>
    </source>
</reference>
<evidence type="ECO:0000256" key="1">
    <source>
        <dbReference type="ARBA" id="ARBA00001946"/>
    </source>
</evidence>
<dbReference type="Gene3D" id="3.30.70.270">
    <property type="match status" value="1"/>
</dbReference>
<dbReference type="EC" id="2.7.7.65" evidence="2"/>
<dbReference type="GO" id="GO:0043709">
    <property type="term" value="P:cell adhesion involved in single-species biofilm formation"/>
    <property type="evidence" value="ECO:0007669"/>
    <property type="project" value="TreeGrafter"/>
</dbReference>
<evidence type="ECO:0000313" key="6">
    <source>
        <dbReference type="EMBL" id="PSJ45845.1"/>
    </source>
</evidence>
<dbReference type="Proteomes" id="UP000242181">
    <property type="component" value="Unassembled WGS sequence"/>
</dbReference>
<evidence type="ECO:0000256" key="3">
    <source>
        <dbReference type="ARBA" id="ARBA00034247"/>
    </source>
</evidence>
<accession>A0A2P7R6J6</accession>
<proteinExistence type="predicted"/>
<dbReference type="PANTHER" id="PTHR45138:SF9">
    <property type="entry name" value="DIGUANYLATE CYCLASE DGCM-RELATED"/>
    <property type="match status" value="1"/>
</dbReference>
<evidence type="ECO:0000259" key="5">
    <source>
        <dbReference type="PROSITE" id="PS50887"/>
    </source>
</evidence>
<dbReference type="GO" id="GO:0052621">
    <property type="term" value="F:diguanylate cyclase activity"/>
    <property type="evidence" value="ECO:0007669"/>
    <property type="project" value="UniProtKB-EC"/>
</dbReference>
<dbReference type="GO" id="GO:1902201">
    <property type="term" value="P:negative regulation of bacterial-type flagellum-dependent cell motility"/>
    <property type="evidence" value="ECO:0007669"/>
    <property type="project" value="TreeGrafter"/>
</dbReference>
<dbReference type="AlphaFoldDB" id="A0A2P7R6J6"/>
<organism evidence="6 7">
    <name type="scientific">Zobellella taiwanensis</name>
    <dbReference type="NCBI Taxonomy" id="347535"/>
    <lineage>
        <taxon>Bacteria</taxon>
        <taxon>Pseudomonadati</taxon>
        <taxon>Pseudomonadota</taxon>
        <taxon>Gammaproteobacteria</taxon>
        <taxon>Aeromonadales</taxon>
        <taxon>Aeromonadaceae</taxon>
        <taxon>Zobellella</taxon>
    </lineage>
</organism>
<dbReference type="InterPro" id="IPR029787">
    <property type="entry name" value="Nucleotide_cyclase"/>
</dbReference>
<dbReference type="SUPFAM" id="SSF55073">
    <property type="entry name" value="Nucleotide cyclase"/>
    <property type="match status" value="1"/>
</dbReference>
<dbReference type="RefSeq" id="WP_106452397.1">
    <property type="nucleotide sequence ID" value="NZ_PXYH01000004.1"/>
</dbReference>
<keyword evidence="7" id="KW-1185">Reference proteome</keyword>
<keyword evidence="4" id="KW-0175">Coiled coil</keyword>
<comment type="caution">
    <text evidence="6">The sequence shown here is derived from an EMBL/GenBank/DDBJ whole genome shotgun (WGS) entry which is preliminary data.</text>
</comment>
<dbReference type="CDD" id="cd01949">
    <property type="entry name" value="GGDEF"/>
    <property type="match status" value="1"/>
</dbReference>
<dbReference type="InterPro" id="IPR043128">
    <property type="entry name" value="Rev_trsase/Diguanyl_cyclase"/>
</dbReference>
<dbReference type="PROSITE" id="PS50887">
    <property type="entry name" value="GGDEF"/>
    <property type="match status" value="1"/>
</dbReference>